<evidence type="ECO:0008006" key="3">
    <source>
        <dbReference type="Google" id="ProtNLM"/>
    </source>
</evidence>
<dbReference type="AlphaFoldDB" id="A0A3D8SQ11"/>
<dbReference type="Proteomes" id="UP000256328">
    <property type="component" value="Unassembled WGS sequence"/>
</dbReference>
<protein>
    <recommendedName>
        <fullName evidence="3">Heterokaryon incompatibility domain-containing protein</fullName>
    </recommendedName>
</protein>
<gene>
    <name evidence="1" type="ORF">BP5796_03582</name>
</gene>
<reference evidence="1 2" key="1">
    <citation type="journal article" date="2018" name="IMA Fungus">
        <title>IMA Genome-F 9: Draft genome sequence of Annulohypoxylon stygium, Aspergillus mulundensis, Berkeleyomyces basicola (syn. Thielaviopsis basicola), Ceratocystis smalleyi, two Cercospora beticola strains, Coleophoma cylindrospora, Fusarium fracticaudum, Phialophora cf. hyalina, and Morchella septimelata.</title>
        <authorList>
            <person name="Wingfield B.D."/>
            <person name="Bills G.F."/>
            <person name="Dong Y."/>
            <person name="Huang W."/>
            <person name="Nel W.J."/>
            <person name="Swalarsk-Parry B.S."/>
            <person name="Vaghefi N."/>
            <person name="Wilken P.M."/>
            <person name="An Z."/>
            <person name="de Beer Z.W."/>
            <person name="De Vos L."/>
            <person name="Chen L."/>
            <person name="Duong T.A."/>
            <person name="Gao Y."/>
            <person name="Hammerbacher A."/>
            <person name="Kikkert J.R."/>
            <person name="Li Y."/>
            <person name="Li H."/>
            <person name="Li K."/>
            <person name="Li Q."/>
            <person name="Liu X."/>
            <person name="Ma X."/>
            <person name="Naidoo K."/>
            <person name="Pethybridge S.J."/>
            <person name="Sun J."/>
            <person name="Steenkamp E.T."/>
            <person name="van der Nest M.A."/>
            <person name="van Wyk S."/>
            <person name="Wingfield M.J."/>
            <person name="Xiong C."/>
            <person name="Yue Q."/>
            <person name="Zhang X."/>
        </authorList>
    </citation>
    <scope>NUCLEOTIDE SEQUENCE [LARGE SCALE GENOMIC DNA]</scope>
    <source>
        <strain evidence="1 2">BP5796</strain>
    </source>
</reference>
<evidence type="ECO:0000313" key="1">
    <source>
        <dbReference type="EMBL" id="RDW87888.1"/>
    </source>
</evidence>
<name>A0A3D8SQ11_9HELO</name>
<accession>A0A3D8SQ11</accession>
<dbReference type="OrthoDB" id="5382128at2759"/>
<evidence type="ECO:0000313" key="2">
    <source>
        <dbReference type="Proteomes" id="UP000256328"/>
    </source>
</evidence>
<comment type="caution">
    <text evidence="1">The sequence shown here is derived from an EMBL/GenBank/DDBJ whole genome shotgun (WGS) entry which is preliminary data.</text>
</comment>
<sequence length="601" mass="69591">MEVDYDLAQDSQDVDYDEVRDGVAEDYSPVDYESDDAAVYQPPTTVRRYPHSLRVIYEPTITIYLGQEIQEIPQSRFLQHVREDGLDSNCHECGHGFSPDDDPMESMIRTITFEKSENSQPSGSDITQTSLTFQNDHLPGEDIVHDFEVARAVYQTPLRTLQAVTMKFGPVEIWHDYLSVPQWRPQFQRQLLLAIPDIYSFPERTVMHLDDVSAKALIHVQKNPDYGLFLDGLSEVTRSRWFERMWVTLEYMKSNEVCILTQDWEVFGLNASLILNRIDVAISKYIKQKGDATFHDQANEKGCKYETKVCWTDMETWKTRTERHRTLGFAIYILGQKKCRDMKDYHYALAGMIGFMVLKWRDPNDDSRRFWLLVKATLRQGDYTPLLFTPIQGEQPYDEVSWLHGHSRMTEKVWDLGACHQKAARAKIWQDGHVSPELEEVGVIESWKRIDVDGDPKVLFRAIVRWVLDIGPTSARAFCSAVDRGFTDFESKALYAGWSSSEISEQGWNSPRYDIESIETILKSLKRVLRNSAGLWVEEVEDKEDEVDTLIQDLIDVMNLESRGKNSADSRLNKTFSEIEWYRKQYGSTVDGVAQYRKELA</sequence>
<organism evidence="1 2">
    <name type="scientific">Coleophoma crateriformis</name>
    <dbReference type="NCBI Taxonomy" id="565419"/>
    <lineage>
        <taxon>Eukaryota</taxon>
        <taxon>Fungi</taxon>
        <taxon>Dikarya</taxon>
        <taxon>Ascomycota</taxon>
        <taxon>Pezizomycotina</taxon>
        <taxon>Leotiomycetes</taxon>
        <taxon>Helotiales</taxon>
        <taxon>Dermateaceae</taxon>
        <taxon>Coleophoma</taxon>
    </lineage>
</organism>
<proteinExistence type="predicted"/>
<dbReference type="EMBL" id="PDLN01000004">
    <property type="protein sequence ID" value="RDW87888.1"/>
    <property type="molecule type" value="Genomic_DNA"/>
</dbReference>
<keyword evidence="2" id="KW-1185">Reference proteome</keyword>